<dbReference type="CDD" id="cd03794">
    <property type="entry name" value="GT4_WbuB-like"/>
    <property type="match status" value="1"/>
</dbReference>
<sequence>MQKVCHVTSVHDALDDRIYYKECLSLTEEGYQVFLVAPGETFTKDGIQIIGCGEQPRSRVERFSKFCKKVFQKALNIDADVYHFHDPEMLKYAAKLAKMHKVVIFDSHEDVPAQILDKPWIPKRSRQFVSKVYKRLETKYVKELSGVITATEYIENKFKDRAKRTETIKNYPKLDEIIKDETAFAERDKAVCYAGGISHIRGEKIMVSAMEEMEGYSLKLAGNCDDETLKNSKPKNVEYLGVLSREGVNDLYASSRVGICVLLPTANYINSLPIKIFEYMAAGLPIIASDFPIWREIITEANSGVLVNPEDIVAIRDAIKYYIDHPVEAQETGERGYRVATGKYNWRVEGKKLVDFYKKLLA</sequence>
<dbReference type="GO" id="GO:0009103">
    <property type="term" value="P:lipopolysaccharide biosynthetic process"/>
    <property type="evidence" value="ECO:0007669"/>
    <property type="project" value="TreeGrafter"/>
</dbReference>
<dbReference type="PANTHER" id="PTHR46401:SF2">
    <property type="entry name" value="GLYCOSYLTRANSFERASE WBBK-RELATED"/>
    <property type="match status" value="1"/>
</dbReference>
<dbReference type="PANTHER" id="PTHR46401">
    <property type="entry name" value="GLYCOSYLTRANSFERASE WBBK-RELATED"/>
    <property type="match status" value="1"/>
</dbReference>
<organism evidence="4 5">
    <name type="scientific">Mogibacterium timidum</name>
    <dbReference type="NCBI Taxonomy" id="35519"/>
    <lineage>
        <taxon>Bacteria</taxon>
        <taxon>Bacillati</taxon>
        <taxon>Bacillota</taxon>
        <taxon>Clostridia</taxon>
        <taxon>Peptostreptococcales</taxon>
        <taxon>Anaerovoracaceae</taxon>
        <taxon>Mogibacterium</taxon>
    </lineage>
</organism>
<dbReference type="GO" id="GO:0016757">
    <property type="term" value="F:glycosyltransferase activity"/>
    <property type="evidence" value="ECO:0007669"/>
    <property type="project" value="TreeGrafter"/>
</dbReference>
<gene>
    <name evidence="4" type="ORF">HW270_00745</name>
</gene>
<dbReference type="InterPro" id="IPR001296">
    <property type="entry name" value="Glyco_trans_1"/>
</dbReference>
<proteinExistence type="predicted"/>
<dbReference type="AlphaFoldDB" id="A0A7Y8VQ95"/>
<dbReference type="SUPFAM" id="SSF53756">
    <property type="entry name" value="UDP-Glycosyltransferase/glycogen phosphorylase"/>
    <property type="match status" value="1"/>
</dbReference>
<dbReference type="Proteomes" id="UP000526307">
    <property type="component" value="Unassembled WGS sequence"/>
</dbReference>
<feature type="domain" description="Glycosyl transferase family 1" evidence="2">
    <location>
        <begin position="176"/>
        <end position="338"/>
    </location>
</feature>
<evidence type="ECO:0000259" key="3">
    <source>
        <dbReference type="Pfam" id="PF13439"/>
    </source>
</evidence>
<evidence type="ECO:0000313" key="4">
    <source>
        <dbReference type="EMBL" id="NWO22618.1"/>
    </source>
</evidence>
<keyword evidence="5" id="KW-1185">Reference proteome</keyword>
<protein>
    <submittedName>
        <fullName evidence="4">Glycosyltransferase family 4 protein</fullName>
    </submittedName>
</protein>
<dbReference type="EMBL" id="JABXYR010000001">
    <property type="protein sequence ID" value="NWO22618.1"/>
    <property type="molecule type" value="Genomic_DNA"/>
</dbReference>
<evidence type="ECO:0000256" key="1">
    <source>
        <dbReference type="ARBA" id="ARBA00022679"/>
    </source>
</evidence>
<accession>A0A7Y8VQ95</accession>
<evidence type="ECO:0000259" key="2">
    <source>
        <dbReference type="Pfam" id="PF00534"/>
    </source>
</evidence>
<name>A0A7Y8VQ95_9FIRM</name>
<keyword evidence="1 4" id="KW-0808">Transferase</keyword>
<feature type="domain" description="Glycosyltransferase subfamily 4-like N-terminal" evidence="3">
    <location>
        <begin position="25"/>
        <end position="168"/>
    </location>
</feature>
<dbReference type="Pfam" id="PF13439">
    <property type="entry name" value="Glyco_transf_4"/>
    <property type="match status" value="1"/>
</dbReference>
<dbReference type="InterPro" id="IPR028098">
    <property type="entry name" value="Glyco_trans_4-like_N"/>
</dbReference>
<reference evidence="4 5" key="1">
    <citation type="submission" date="2020-06" db="EMBL/GenBank/DDBJ databases">
        <title>Mogibacterium timidum strain W9173 genomic sequence.</title>
        <authorList>
            <person name="Wade W.G."/>
            <person name="Johnston C.D."/>
            <person name="Chen T."/>
            <person name="Dewhirst F.E."/>
        </authorList>
    </citation>
    <scope>NUCLEOTIDE SEQUENCE [LARGE SCALE GENOMIC DNA]</scope>
    <source>
        <strain evidence="4 5">W9173</strain>
    </source>
</reference>
<dbReference type="RefSeq" id="WP_009643400.1">
    <property type="nucleotide sequence ID" value="NZ_CAUUGE010000015.1"/>
</dbReference>
<dbReference type="Gene3D" id="3.40.50.2000">
    <property type="entry name" value="Glycogen Phosphorylase B"/>
    <property type="match status" value="2"/>
</dbReference>
<comment type="caution">
    <text evidence="4">The sequence shown here is derived from an EMBL/GenBank/DDBJ whole genome shotgun (WGS) entry which is preliminary data.</text>
</comment>
<dbReference type="Pfam" id="PF00534">
    <property type="entry name" value="Glycos_transf_1"/>
    <property type="match status" value="1"/>
</dbReference>
<evidence type="ECO:0000313" key="5">
    <source>
        <dbReference type="Proteomes" id="UP000526307"/>
    </source>
</evidence>